<dbReference type="GO" id="GO:0016491">
    <property type="term" value="F:oxidoreductase activity"/>
    <property type="evidence" value="ECO:0007669"/>
    <property type="project" value="TreeGrafter"/>
</dbReference>
<dbReference type="NCBIfam" id="TIGR01905">
    <property type="entry name" value="paired_CXXCH_1"/>
    <property type="match status" value="1"/>
</dbReference>
<dbReference type="InterPro" id="IPR036280">
    <property type="entry name" value="Multihaem_cyt_sf"/>
</dbReference>
<feature type="domain" description="Doubled CXXCH motif" evidence="2">
    <location>
        <begin position="109"/>
        <end position="143"/>
    </location>
</feature>
<dbReference type="Pfam" id="PF09699">
    <property type="entry name" value="Paired_CXXCH_1"/>
    <property type="match status" value="2"/>
</dbReference>
<organism evidence="3 4">
    <name type="scientific">Candidatus Ghiorseimicrobium undicola</name>
    <dbReference type="NCBI Taxonomy" id="1974746"/>
    <lineage>
        <taxon>Bacteria</taxon>
        <taxon>Pseudomonadati</taxon>
        <taxon>Candidatus Omnitrophota</taxon>
        <taxon>Candidatus Ghiorseimicrobium</taxon>
    </lineage>
</organism>
<dbReference type="Proteomes" id="UP000229641">
    <property type="component" value="Unassembled WGS sequence"/>
</dbReference>
<feature type="domain" description="Doubled CXXCH motif" evidence="2">
    <location>
        <begin position="57"/>
        <end position="102"/>
    </location>
</feature>
<dbReference type="AlphaFoldDB" id="A0A2H0LYD6"/>
<dbReference type="PANTHER" id="PTHR35038">
    <property type="entry name" value="DISSIMILATORY SULFITE REDUCTASE SIRA"/>
    <property type="match status" value="1"/>
</dbReference>
<evidence type="ECO:0000259" key="2">
    <source>
        <dbReference type="Pfam" id="PF09699"/>
    </source>
</evidence>
<evidence type="ECO:0000313" key="4">
    <source>
        <dbReference type="Proteomes" id="UP000229641"/>
    </source>
</evidence>
<sequence length="185" mass="20296">MDVKEQGCEACHGAGSLHVNAQTNEEKAKTIVNPGKAPEACYQCHLKQKAEFGLQYHHPLPEGKMTCTDCHDPHSPEGVRPGSLTSLGGIDRACAKCHKDQAGPFVYEHEAVREGCTVCHNVHGSINEKMLKQRDAHLCLRCHYQSTYPSIGDTSHSSRIFPGPCWSGGCHTAPHGSNYNEHERL</sequence>
<reference evidence="3 4" key="1">
    <citation type="submission" date="2017-09" db="EMBL/GenBank/DDBJ databases">
        <title>Depth-based differentiation of microbial function through sediment-hosted aquifers and enrichment of novel symbionts in the deep terrestrial subsurface.</title>
        <authorList>
            <person name="Probst A.J."/>
            <person name="Ladd B."/>
            <person name="Jarett J.K."/>
            <person name="Geller-Mcgrath D.E."/>
            <person name="Sieber C.M."/>
            <person name="Emerson J.B."/>
            <person name="Anantharaman K."/>
            <person name="Thomas B.C."/>
            <person name="Malmstrom R."/>
            <person name="Stieglmeier M."/>
            <person name="Klingl A."/>
            <person name="Woyke T."/>
            <person name="Ryan C.M."/>
            <person name="Banfield J.F."/>
        </authorList>
    </citation>
    <scope>NUCLEOTIDE SEQUENCE [LARGE SCALE GENOMIC DNA]</scope>
    <source>
        <strain evidence="3">CG11_big_fil_rev_8_21_14_0_20_42_13</strain>
    </source>
</reference>
<dbReference type="Gene3D" id="1.10.1130.10">
    <property type="entry name" value="Flavocytochrome C3, Chain A"/>
    <property type="match status" value="1"/>
</dbReference>
<name>A0A2H0LYD6_9BACT</name>
<accession>A0A2H0LYD6</accession>
<dbReference type="InterPro" id="IPR010177">
    <property type="entry name" value="Paired_CXXCH_1"/>
</dbReference>
<evidence type="ECO:0000313" key="3">
    <source>
        <dbReference type="EMBL" id="PIQ89440.1"/>
    </source>
</evidence>
<dbReference type="PANTHER" id="PTHR35038:SF6">
    <property type="entry name" value="SURFACE LOCALIZED DECAHEME CYTOCHROME C LIPOPROTEIN"/>
    <property type="match status" value="1"/>
</dbReference>
<dbReference type="SUPFAM" id="SSF48695">
    <property type="entry name" value="Multiheme cytochromes"/>
    <property type="match status" value="1"/>
</dbReference>
<gene>
    <name evidence="3" type="ORF">COV72_03125</name>
</gene>
<dbReference type="InterPro" id="IPR051829">
    <property type="entry name" value="Multiheme_Cytochr_ET"/>
</dbReference>
<keyword evidence="1" id="KW-0732">Signal</keyword>
<comment type="caution">
    <text evidence="3">The sequence shown here is derived from an EMBL/GenBank/DDBJ whole genome shotgun (WGS) entry which is preliminary data.</text>
</comment>
<evidence type="ECO:0000256" key="1">
    <source>
        <dbReference type="ARBA" id="ARBA00022729"/>
    </source>
</evidence>
<proteinExistence type="predicted"/>
<dbReference type="Gene3D" id="3.90.10.10">
    <property type="entry name" value="Cytochrome C3"/>
    <property type="match status" value="1"/>
</dbReference>
<protein>
    <recommendedName>
        <fullName evidence="2">Doubled CXXCH motif domain-containing protein</fullName>
    </recommendedName>
</protein>
<dbReference type="EMBL" id="PCWA01000041">
    <property type="protein sequence ID" value="PIQ89440.1"/>
    <property type="molecule type" value="Genomic_DNA"/>
</dbReference>